<dbReference type="Proteomes" id="UP000218615">
    <property type="component" value="Unassembled WGS sequence"/>
</dbReference>
<dbReference type="EMBL" id="FZMP01000171">
    <property type="protein sequence ID" value="SNQ61234.1"/>
    <property type="molecule type" value="Genomic_DNA"/>
</dbReference>
<dbReference type="AlphaFoldDB" id="A0A284VPM5"/>
<organism evidence="1 2">
    <name type="scientific">Candidatus Methanoperedens nitratireducens</name>
    <dbReference type="NCBI Taxonomy" id="1392998"/>
    <lineage>
        <taxon>Archaea</taxon>
        <taxon>Methanobacteriati</taxon>
        <taxon>Methanobacteriota</taxon>
        <taxon>Stenosarchaea group</taxon>
        <taxon>Methanomicrobia</taxon>
        <taxon>Methanosarcinales</taxon>
        <taxon>ANME-2 cluster</taxon>
        <taxon>Candidatus Methanoperedentaceae</taxon>
        <taxon>Candidatus Methanoperedens</taxon>
    </lineage>
</organism>
<evidence type="ECO:0000313" key="2">
    <source>
        <dbReference type="Proteomes" id="UP000218615"/>
    </source>
</evidence>
<evidence type="ECO:0000313" key="1">
    <source>
        <dbReference type="EMBL" id="SNQ61234.1"/>
    </source>
</evidence>
<keyword evidence="2" id="KW-1185">Reference proteome</keyword>
<sequence length="43" mass="4805">MISIPNNINIITINITEISITKSQGNNTRFSRNGCAKKKRWGA</sequence>
<protein>
    <submittedName>
        <fullName evidence="1">Uncharacterized protein</fullName>
    </submittedName>
</protein>
<name>A0A284VPM5_9EURY</name>
<proteinExistence type="predicted"/>
<gene>
    <name evidence="1" type="ORF">MNV_270009</name>
</gene>
<reference evidence="2" key="1">
    <citation type="submission" date="2017-06" db="EMBL/GenBank/DDBJ databases">
        <authorList>
            <person name="Cremers G."/>
        </authorList>
    </citation>
    <scope>NUCLEOTIDE SEQUENCE [LARGE SCALE GENOMIC DNA]</scope>
</reference>
<accession>A0A284VPM5</accession>